<gene>
    <name evidence="4" type="primary">g997</name>
    <name evidence="4" type="ORF">VP750_LOCUS865</name>
</gene>
<dbReference type="InterPro" id="IPR052464">
    <property type="entry name" value="Synovial_Prolif_Regulator"/>
</dbReference>
<evidence type="ECO:0000256" key="2">
    <source>
        <dbReference type="ARBA" id="ARBA00023242"/>
    </source>
</evidence>
<dbReference type="Proteomes" id="UP001497392">
    <property type="component" value="Unassembled WGS sequence"/>
</dbReference>
<keyword evidence="5" id="KW-1185">Reference proteome</keyword>
<accession>A0ABP1FIM8</accession>
<name>A0ABP1FIM8_9CHLO</name>
<proteinExistence type="inferred from homology"/>
<evidence type="ECO:0000256" key="3">
    <source>
        <dbReference type="ARBA" id="ARBA00038401"/>
    </source>
</evidence>
<sequence length="350" mass="37692">MAAVQEHATVMADNLILDILPELILDPDSPDRLVEISAGILGNMACHATLQRRLSEHPQLQQSVLQGALMRDDAGCICEACRVLSAVLAGSHAERWLKMANTASTASRVAWLLEATQNSDVLTRVCEFVAAMASAGSSGAQLLFSNGILSKLSIPLEDYVRSAQLRPIEQSTDWDDEGANADDSFPSLPAMEAVLDALEAVSEDECGLAAMSTDEALQQLLAQLMDGQFRLLVRGRAAVLLASLKSGSVDLFAEDDAAMTRLIQLLLEAPMSEHGPVFQDAAWTLIAGALRMLQSTDAVSDRQKVLNVLRGKDKDIKAAARDCEEGKDNRRGKRALLVVRMLNAMISLKG</sequence>
<keyword evidence="2" id="KW-0539">Nucleus</keyword>
<dbReference type="InterPro" id="IPR016024">
    <property type="entry name" value="ARM-type_fold"/>
</dbReference>
<comment type="caution">
    <text evidence="4">The sequence shown here is derived from an EMBL/GenBank/DDBJ whole genome shotgun (WGS) entry which is preliminary data.</text>
</comment>
<reference evidence="4 5" key="1">
    <citation type="submission" date="2024-06" db="EMBL/GenBank/DDBJ databases">
        <authorList>
            <person name="Kraege A."/>
            <person name="Thomma B."/>
        </authorList>
    </citation>
    <scope>NUCLEOTIDE SEQUENCE [LARGE SCALE GENOMIC DNA]</scope>
</reference>
<organism evidence="4 5">
    <name type="scientific">Coccomyxa viridis</name>
    <dbReference type="NCBI Taxonomy" id="1274662"/>
    <lineage>
        <taxon>Eukaryota</taxon>
        <taxon>Viridiplantae</taxon>
        <taxon>Chlorophyta</taxon>
        <taxon>core chlorophytes</taxon>
        <taxon>Trebouxiophyceae</taxon>
        <taxon>Trebouxiophyceae incertae sedis</taxon>
        <taxon>Coccomyxaceae</taxon>
        <taxon>Coccomyxa</taxon>
    </lineage>
</organism>
<evidence type="ECO:0000313" key="4">
    <source>
        <dbReference type="EMBL" id="CAL5219206.1"/>
    </source>
</evidence>
<protein>
    <submittedName>
        <fullName evidence="4">G997 protein</fullName>
    </submittedName>
</protein>
<dbReference type="PANTHER" id="PTHR23424">
    <property type="entry name" value="SERUM AMYLOID A"/>
    <property type="match status" value="1"/>
</dbReference>
<comment type="subcellular location">
    <subcellularLocation>
        <location evidence="1">Nucleus</location>
    </subcellularLocation>
</comment>
<dbReference type="EMBL" id="CAXHTA020000002">
    <property type="protein sequence ID" value="CAL5219206.1"/>
    <property type="molecule type" value="Genomic_DNA"/>
</dbReference>
<dbReference type="SUPFAM" id="SSF48371">
    <property type="entry name" value="ARM repeat"/>
    <property type="match status" value="1"/>
</dbReference>
<dbReference type="PANTHER" id="PTHR23424:SF23">
    <property type="entry name" value="PROTEIN SAAL1"/>
    <property type="match status" value="1"/>
</dbReference>
<evidence type="ECO:0000313" key="5">
    <source>
        <dbReference type="Proteomes" id="UP001497392"/>
    </source>
</evidence>
<dbReference type="Gene3D" id="1.25.10.10">
    <property type="entry name" value="Leucine-rich Repeat Variant"/>
    <property type="match status" value="1"/>
</dbReference>
<comment type="similarity">
    <text evidence="3">Belongs to the SAAL1 family.</text>
</comment>
<dbReference type="InterPro" id="IPR011989">
    <property type="entry name" value="ARM-like"/>
</dbReference>
<evidence type="ECO:0000256" key="1">
    <source>
        <dbReference type="ARBA" id="ARBA00004123"/>
    </source>
</evidence>